<evidence type="ECO:0000313" key="1">
    <source>
        <dbReference type="EMBL" id="AZF92132.1"/>
    </source>
</evidence>
<organism evidence="1 2">
    <name type="scientific">Streptococcus phage CHPC1230</name>
    <dbReference type="NCBI Taxonomy" id="2365031"/>
    <lineage>
        <taxon>Viruses</taxon>
        <taxon>Duplodnaviria</taxon>
        <taxon>Heunggongvirae</taxon>
        <taxon>Uroviricota</taxon>
        <taxon>Caudoviricetes</taxon>
        <taxon>Aliceevansviridae</taxon>
        <taxon>Brussowvirus</taxon>
        <taxon>Brussowvirus CHPC1230</taxon>
    </lineage>
</organism>
<dbReference type="Pfam" id="PF07852">
    <property type="entry name" value="DUF1642"/>
    <property type="match status" value="1"/>
</dbReference>
<keyword evidence="2" id="KW-1185">Reference proteome</keyword>
<accession>A0A3G8FE43</accession>
<dbReference type="Proteomes" id="UP000274321">
    <property type="component" value="Segment"/>
</dbReference>
<protein>
    <recommendedName>
        <fullName evidence="3">DUF1642 domain-containing protein</fullName>
    </recommendedName>
</protein>
<sequence>MNIEEAKKYVKENATNGYFENQVVMPKEEILDLLDKLNPPKPVVPQYVADWYEEHKDNFEEYLFQCIHDVVDFNNRDEVKDFKDWLSIVDGFMKDEFKAWMSQAYENGAIKTLINMHQFRYEVEKEKRYTVRIRNLDDEAAYLNYDNFRKTWVFYSRDNTDRFRTTHTRKELEEADFGWVFDCEGIEVEEVE</sequence>
<gene>
    <name evidence="1" type="ORF">CHPC1230_0051</name>
</gene>
<dbReference type="InterPro" id="IPR012865">
    <property type="entry name" value="DUF1642"/>
</dbReference>
<dbReference type="EMBL" id="MH937509">
    <property type="protein sequence ID" value="AZF92132.1"/>
    <property type="molecule type" value="Genomic_DNA"/>
</dbReference>
<name>A0A3G8FE43_9CAUD</name>
<reference evidence="1 2" key="1">
    <citation type="submission" date="2018-09" db="EMBL/GenBank/DDBJ databases">
        <title>A comparative genomics approach for identifying host-range determinants of bacteriophages infecting Streptococcus thermophilus.</title>
        <authorList>
            <person name="Szymczak P."/>
            <person name="Rau M.H."/>
            <person name="Monteiro J.M."/>
            <person name="de Pinho M.G."/>
            <person name="Filipe S.R."/>
            <person name="Vogensen F.K."/>
            <person name="Zeidan A."/>
            <person name="Janzen T."/>
        </authorList>
    </citation>
    <scope>NUCLEOTIDE SEQUENCE [LARGE SCALE GENOMIC DNA]</scope>
</reference>
<evidence type="ECO:0000313" key="2">
    <source>
        <dbReference type="Proteomes" id="UP000274321"/>
    </source>
</evidence>
<proteinExistence type="predicted"/>
<evidence type="ECO:0008006" key="3">
    <source>
        <dbReference type="Google" id="ProtNLM"/>
    </source>
</evidence>